<dbReference type="PRINTS" id="PR00114">
    <property type="entry name" value="STPHPHTASE"/>
</dbReference>
<reference evidence="10" key="1">
    <citation type="submission" date="2006-10" db="EMBL/GenBank/DDBJ databases">
        <authorList>
            <person name="Amadeo P."/>
            <person name="Zhao Q."/>
            <person name="Wortman J."/>
            <person name="Fraser-Liggett C."/>
            <person name="Carlton J."/>
        </authorList>
    </citation>
    <scope>NUCLEOTIDE SEQUENCE</scope>
    <source>
        <strain evidence="10">G3</strain>
    </source>
</reference>
<keyword evidence="11" id="KW-1185">Reference proteome</keyword>
<evidence type="ECO:0000313" key="11">
    <source>
        <dbReference type="Proteomes" id="UP000001542"/>
    </source>
</evidence>
<dbReference type="KEGG" id="tva:4760522"/>
<dbReference type="FunFam" id="3.60.21.10:FF:000132">
    <property type="entry name" value="Serine/threonine-protein phosphatase"/>
    <property type="match status" value="1"/>
</dbReference>
<dbReference type="STRING" id="5722.A2EXC7"/>
<keyword evidence="5" id="KW-0464">Manganese</keyword>
<dbReference type="eggNOG" id="KOG0374">
    <property type="taxonomic scope" value="Eukaryota"/>
</dbReference>
<dbReference type="OrthoDB" id="10489658at2759"/>
<evidence type="ECO:0000313" key="10">
    <source>
        <dbReference type="EMBL" id="EAY02676.1"/>
    </source>
</evidence>
<dbReference type="PANTHER" id="PTHR11668">
    <property type="entry name" value="SERINE/THREONINE PROTEIN PHOSPHATASE"/>
    <property type="match status" value="1"/>
</dbReference>
<dbReference type="InterPro" id="IPR029052">
    <property type="entry name" value="Metallo-depent_PP-like"/>
</dbReference>
<keyword evidence="2" id="KW-0479">Metal-binding</keyword>
<dbReference type="PANTHER" id="PTHR11668:SF300">
    <property type="entry name" value="SERINE_THREONINE-PROTEIN PHOSPHATASE"/>
    <property type="match status" value="1"/>
</dbReference>
<evidence type="ECO:0000256" key="7">
    <source>
        <dbReference type="ARBA" id="ARBA00048336"/>
    </source>
</evidence>
<dbReference type="InterPro" id="IPR004843">
    <property type="entry name" value="Calcineurin-like_PHP"/>
</dbReference>
<comment type="catalytic activity">
    <reaction evidence="6">
        <text>O-phospho-L-seryl-[protein] + H2O = L-seryl-[protein] + phosphate</text>
        <dbReference type="Rhea" id="RHEA:20629"/>
        <dbReference type="Rhea" id="RHEA-COMP:9863"/>
        <dbReference type="Rhea" id="RHEA-COMP:11604"/>
        <dbReference type="ChEBI" id="CHEBI:15377"/>
        <dbReference type="ChEBI" id="CHEBI:29999"/>
        <dbReference type="ChEBI" id="CHEBI:43474"/>
        <dbReference type="ChEBI" id="CHEBI:83421"/>
        <dbReference type="EC" id="3.1.3.16"/>
    </reaction>
</comment>
<dbReference type="RefSeq" id="XP_001314899.1">
    <property type="nucleotide sequence ID" value="XM_001314864.1"/>
</dbReference>
<dbReference type="CDD" id="cd00144">
    <property type="entry name" value="MPP_PPP_family"/>
    <property type="match status" value="1"/>
</dbReference>
<dbReference type="Pfam" id="PF00149">
    <property type="entry name" value="Metallophos"/>
    <property type="match status" value="1"/>
</dbReference>
<dbReference type="EMBL" id="DS113528">
    <property type="protein sequence ID" value="EAY02676.1"/>
    <property type="molecule type" value="Genomic_DNA"/>
</dbReference>
<evidence type="ECO:0000259" key="9">
    <source>
        <dbReference type="PROSITE" id="PS00125"/>
    </source>
</evidence>
<evidence type="ECO:0000256" key="6">
    <source>
        <dbReference type="ARBA" id="ARBA00047761"/>
    </source>
</evidence>
<dbReference type="InterPro" id="IPR006186">
    <property type="entry name" value="Ser/Thr-sp_prot-phosphatase"/>
</dbReference>
<dbReference type="SMART" id="SM00156">
    <property type="entry name" value="PP2Ac"/>
    <property type="match status" value="1"/>
</dbReference>
<reference evidence="10" key="2">
    <citation type="journal article" date="2007" name="Science">
        <title>Draft genome sequence of the sexually transmitted pathogen Trichomonas vaginalis.</title>
        <authorList>
            <person name="Carlton J.M."/>
            <person name="Hirt R.P."/>
            <person name="Silva J.C."/>
            <person name="Delcher A.L."/>
            <person name="Schatz M."/>
            <person name="Zhao Q."/>
            <person name="Wortman J.R."/>
            <person name="Bidwell S.L."/>
            <person name="Alsmark U.C.M."/>
            <person name="Besteiro S."/>
            <person name="Sicheritz-Ponten T."/>
            <person name="Noel C.J."/>
            <person name="Dacks J.B."/>
            <person name="Foster P.G."/>
            <person name="Simillion C."/>
            <person name="Van de Peer Y."/>
            <person name="Miranda-Saavedra D."/>
            <person name="Barton G.J."/>
            <person name="Westrop G.D."/>
            <person name="Mueller S."/>
            <person name="Dessi D."/>
            <person name="Fiori P.L."/>
            <person name="Ren Q."/>
            <person name="Paulsen I."/>
            <person name="Zhang H."/>
            <person name="Bastida-Corcuera F.D."/>
            <person name="Simoes-Barbosa A."/>
            <person name="Brown M.T."/>
            <person name="Hayes R.D."/>
            <person name="Mukherjee M."/>
            <person name="Okumura C.Y."/>
            <person name="Schneider R."/>
            <person name="Smith A.J."/>
            <person name="Vanacova S."/>
            <person name="Villalvazo M."/>
            <person name="Haas B.J."/>
            <person name="Pertea M."/>
            <person name="Feldblyum T.V."/>
            <person name="Utterback T.R."/>
            <person name="Shu C.L."/>
            <person name="Osoegawa K."/>
            <person name="de Jong P.J."/>
            <person name="Hrdy I."/>
            <person name="Horvathova L."/>
            <person name="Zubacova Z."/>
            <person name="Dolezal P."/>
            <person name="Malik S.B."/>
            <person name="Logsdon J.M. Jr."/>
            <person name="Henze K."/>
            <person name="Gupta A."/>
            <person name="Wang C.C."/>
            <person name="Dunne R.L."/>
            <person name="Upcroft J.A."/>
            <person name="Upcroft P."/>
            <person name="White O."/>
            <person name="Salzberg S.L."/>
            <person name="Tang P."/>
            <person name="Chiu C.-H."/>
            <person name="Lee Y.-S."/>
            <person name="Embley T.M."/>
            <person name="Coombs G.H."/>
            <person name="Mottram J.C."/>
            <person name="Tachezy J."/>
            <person name="Fraser-Liggett C.M."/>
            <person name="Johnson P.J."/>
        </authorList>
    </citation>
    <scope>NUCLEOTIDE SEQUENCE [LARGE SCALE GENOMIC DNA]</scope>
    <source>
        <strain evidence="10">G3</strain>
    </source>
</reference>
<dbReference type="SUPFAM" id="SSF56300">
    <property type="entry name" value="Metallo-dependent phosphatases"/>
    <property type="match status" value="1"/>
</dbReference>
<evidence type="ECO:0000256" key="5">
    <source>
        <dbReference type="ARBA" id="ARBA00023211"/>
    </source>
</evidence>
<keyword evidence="4" id="KW-0904">Protein phosphatase</keyword>
<keyword evidence="3 8" id="KW-0378">Hydrolase</keyword>
<name>A2EXC7_TRIV3</name>
<evidence type="ECO:0000256" key="3">
    <source>
        <dbReference type="ARBA" id="ARBA00022801"/>
    </source>
</evidence>
<comment type="similarity">
    <text evidence="8">Belongs to the PPP phosphatase family.</text>
</comment>
<comment type="cofactor">
    <cofactor evidence="1">
        <name>Mn(2+)</name>
        <dbReference type="ChEBI" id="CHEBI:29035"/>
    </cofactor>
</comment>
<dbReference type="Proteomes" id="UP000001542">
    <property type="component" value="Unassembled WGS sequence"/>
</dbReference>
<accession>A2EXC7</accession>
<proteinExistence type="inferred from homology"/>
<protein>
    <recommendedName>
        <fullName evidence="8">Serine/threonine-protein phosphatase</fullName>
        <ecNumber evidence="8">3.1.3.16</ecNumber>
    </recommendedName>
</protein>
<comment type="catalytic activity">
    <reaction evidence="7 8">
        <text>O-phospho-L-threonyl-[protein] + H2O = L-threonyl-[protein] + phosphate</text>
        <dbReference type="Rhea" id="RHEA:47004"/>
        <dbReference type="Rhea" id="RHEA-COMP:11060"/>
        <dbReference type="Rhea" id="RHEA-COMP:11605"/>
        <dbReference type="ChEBI" id="CHEBI:15377"/>
        <dbReference type="ChEBI" id="CHEBI:30013"/>
        <dbReference type="ChEBI" id="CHEBI:43474"/>
        <dbReference type="ChEBI" id="CHEBI:61977"/>
        <dbReference type="EC" id="3.1.3.16"/>
    </reaction>
</comment>
<dbReference type="GO" id="GO:0005634">
    <property type="term" value="C:nucleus"/>
    <property type="evidence" value="ECO:0000318"/>
    <property type="project" value="GO_Central"/>
</dbReference>
<dbReference type="GO" id="GO:0046872">
    <property type="term" value="F:metal ion binding"/>
    <property type="evidence" value="ECO:0007669"/>
    <property type="project" value="UniProtKB-KW"/>
</dbReference>
<evidence type="ECO:0000256" key="2">
    <source>
        <dbReference type="ARBA" id="ARBA00022723"/>
    </source>
</evidence>
<evidence type="ECO:0000256" key="1">
    <source>
        <dbReference type="ARBA" id="ARBA00001936"/>
    </source>
</evidence>
<dbReference type="InterPro" id="IPR050341">
    <property type="entry name" value="PP1_catalytic_subunit"/>
</dbReference>
<sequence>MFQSFMNSAPKTIPLFNANIDHLNLPSLQPVDLRDISFNVARIFKSEKTLLRLNGPITTIGDIHGHILDLFYVIQRLGLPPLRRYLFLGDLVDRGEFSIETVTIVFLMKLIWPGDVYIIRGNHEFLYQCSTGGFTEQIQNEYFDSSITESFICAFNFMPLAAVINNKYVAVHGGIGPSIKDLKTIEEVQRPISEYGNEVADTLTWSDPNKDLLEFAASTRGLGYYFGLEATENFLAQDNTSVIIRGHECVMEGIEDHFNGRVFTVFSASNYCGLVNNKGAAFIINEENNHEIITWGPFQYPSRARTYFIRPRSKTSLRKTLKATQSTKILPKYGGVIGDPPVRQKVPETKSYGEVKITIPKKISIRPMQDARSKRLLCTFSSCEISTFDFQ</sequence>
<dbReference type="SMR" id="A2EXC7"/>
<evidence type="ECO:0000256" key="8">
    <source>
        <dbReference type="RuleBase" id="RU004273"/>
    </source>
</evidence>
<organism evidence="10 11">
    <name type="scientific">Trichomonas vaginalis (strain ATCC PRA-98 / G3)</name>
    <dbReference type="NCBI Taxonomy" id="412133"/>
    <lineage>
        <taxon>Eukaryota</taxon>
        <taxon>Metamonada</taxon>
        <taxon>Parabasalia</taxon>
        <taxon>Trichomonadida</taxon>
        <taxon>Trichomonadidae</taxon>
        <taxon>Trichomonas</taxon>
    </lineage>
</organism>
<dbReference type="GO" id="GO:0005737">
    <property type="term" value="C:cytoplasm"/>
    <property type="evidence" value="ECO:0000318"/>
    <property type="project" value="GO_Central"/>
</dbReference>
<feature type="domain" description="Serine/threonine specific protein phosphatases" evidence="9">
    <location>
        <begin position="119"/>
        <end position="124"/>
    </location>
</feature>
<dbReference type="EC" id="3.1.3.16" evidence="8"/>
<dbReference type="InParanoid" id="A2EXC7"/>
<dbReference type="VEuPathDB" id="TrichDB:TVAGG3_0676480"/>
<dbReference type="VEuPathDB" id="TrichDB:TVAG_406530"/>
<dbReference type="Gene3D" id="3.60.21.10">
    <property type="match status" value="1"/>
</dbReference>
<dbReference type="PROSITE" id="PS00125">
    <property type="entry name" value="SER_THR_PHOSPHATASE"/>
    <property type="match status" value="1"/>
</dbReference>
<evidence type="ECO:0000256" key="4">
    <source>
        <dbReference type="ARBA" id="ARBA00022912"/>
    </source>
</evidence>
<gene>
    <name evidence="10" type="ORF">TVAG_406530</name>
</gene>
<dbReference type="GO" id="GO:0004722">
    <property type="term" value="F:protein serine/threonine phosphatase activity"/>
    <property type="evidence" value="ECO:0000318"/>
    <property type="project" value="GO_Central"/>
</dbReference>
<dbReference type="AlphaFoldDB" id="A2EXC7"/>